<proteinExistence type="predicted"/>
<keyword evidence="1" id="KW-0472">Membrane</keyword>
<sequence>MTNMFNNLCNPAKLYAVLFVITLISSVFNGISIMTLAIKLIFAIIWIVVLNYICGSGFIWFSWLLVLLPFVLLIFGTLGLMKMVQSQQLLRSMQLK</sequence>
<organism evidence="2">
    <name type="scientific">viral metagenome</name>
    <dbReference type="NCBI Taxonomy" id="1070528"/>
    <lineage>
        <taxon>unclassified sequences</taxon>
        <taxon>metagenomes</taxon>
        <taxon>organismal metagenomes</taxon>
    </lineage>
</organism>
<keyword evidence="1" id="KW-0812">Transmembrane</keyword>
<name>A0A6C0IF99_9ZZZZ</name>
<keyword evidence="1" id="KW-1133">Transmembrane helix</keyword>
<protein>
    <submittedName>
        <fullName evidence="2">Uncharacterized protein</fullName>
    </submittedName>
</protein>
<feature type="transmembrane region" description="Helical" evidence="1">
    <location>
        <begin position="36"/>
        <end position="53"/>
    </location>
</feature>
<evidence type="ECO:0000313" key="2">
    <source>
        <dbReference type="EMBL" id="QHT91851.1"/>
    </source>
</evidence>
<accession>A0A6C0IF99</accession>
<reference evidence="2" key="1">
    <citation type="journal article" date="2020" name="Nature">
        <title>Giant virus diversity and host interactions through global metagenomics.</title>
        <authorList>
            <person name="Schulz F."/>
            <person name="Roux S."/>
            <person name="Paez-Espino D."/>
            <person name="Jungbluth S."/>
            <person name="Walsh D.A."/>
            <person name="Denef V.J."/>
            <person name="McMahon K.D."/>
            <person name="Konstantinidis K.T."/>
            <person name="Eloe-Fadrosh E.A."/>
            <person name="Kyrpides N.C."/>
            <person name="Woyke T."/>
        </authorList>
    </citation>
    <scope>NUCLEOTIDE SEQUENCE</scope>
    <source>
        <strain evidence="2">GVMAG-M-3300023184-86</strain>
    </source>
</reference>
<evidence type="ECO:0000256" key="1">
    <source>
        <dbReference type="SAM" id="Phobius"/>
    </source>
</evidence>
<feature type="transmembrane region" description="Helical" evidence="1">
    <location>
        <begin position="59"/>
        <end position="81"/>
    </location>
</feature>
<dbReference type="EMBL" id="MN740170">
    <property type="protein sequence ID" value="QHT91851.1"/>
    <property type="molecule type" value="Genomic_DNA"/>
</dbReference>
<dbReference type="AlphaFoldDB" id="A0A6C0IF99"/>